<evidence type="ECO:0000313" key="4">
    <source>
        <dbReference type="Proteomes" id="UP000663832"/>
    </source>
</evidence>
<feature type="signal peptide" evidence="1">
    <location>
        <begin position="1"/>
        <end position="23"/>
    </location>
</feature>
<evidence type="ECO:0000313" key="3">
    <source>
        <dbReference type="EMBL" id="CAF1618086.1"/>
    </source>
</evidence>
<evidence type="ECO:0000313" key="2">
    <source>
        <dbReference type="EMBL" id="CAF1002582.1"/>
    </source>
</evidence>
<dbReference type="EMBL" id="CAJNOM010001752">
    <property type="protein sequence ID" value="CAF1618086.1"/>
    <property type="molecule type" value="Genomic_DNA"/>
</dbReference>
<dbReference type="PANTHER" id="PTHR37916">
    <property type="entry name" value="CHITIN-BINDING TYPE-4 DOMAIN-CONTAINING PROTEIN"/>
    <property type="match status" value="1"/>
</dbReference>
<sequence length="381" mass="43762">MRAMLSNAILIVLALTCVSSTFGHLCLWQPMQRGNFSLDPPGSHTCYRKMAPCGGYNSSTSHQRTVLEAGTLYTVLFQQHINHYYPPNPGKLDVSFARGLDPLEEDFQTLVSFNDYNPMNHNTQTNFSIEVQLPKQSCDYCVLRVRYLTNNPDEEDYGTTFHQCSDIQLTESSSNNIQSIAPEYYPVKQQNDSHDCCTPPSFQTKFVHLIPNISYTSSGEIYYDQPSKQMRFTVSIMNVTYNMWMNFTSGKQYYFNVNNQTCHLFGLNYWNDWCYGNTYNQTEQFLTANKSCSSGSSRLCNQWQNGDFLFESTSSGCYPSILSRLSSNERTVYFDAKDGPIPSEVFQPNPICFKETTIIHSHNPSARFLKQLLQEKKIWHN</sequence>
<comment type="caution">
    <text evidence="3">The sequence shown here is derived from an EMBL/GenBank/DDBJ whole genome shotgun (WGS) entry which is preliminary data.</text>
</comment>
<dbReference type="Proteomes" id="UP000663832">
    <property type="component" value="Unassembled WGS sequence"/>
</dbReference>
<dbReference type="EMBL" id="CAJNOI010000073">
    <property type="protein sequence ID" value="CAF1002582.1"/>
    <property type="molecule type" value="Genomic_DNA"/>
</dbReference>
<dbReference type="Proteomes" id="UP000663877">
    <property type="component" value="Unassembled WGS sequence"/>
</dbReference>
<name>A0A816C1R4_9BILA</name>
<keyword evidence="4" id="KW-1185">Reference proteome</keyword>
<evidence type="ECO:0000256" key="1">
    <source>
        <dbReference type="SAM" id="SignalP"/>
    </source>
</evidence>
<feature type="chain" id="PRO_5036412705" evidence="1">
    <location>
        <begin position="24"/>
        <end position="381"/>
    </location>
</feature>
<protein>
    <submittedName>
        <fullName evidence="3">Uncharacterized protein</fullName>
    </submittedName>
</protein>
<proteinExistence type="predicted"/>
<accession>A0A816C1R4</accession>
<gene>
    <name evidence="2" type="ORF">BJG266_LOCUS16015</name>
    <name evidence="3" type="ORF">QVE165_LOCUS55176</name>
</gene>
<dbReference type="OrthoDB" id="10254111at2759"/>
<dbReference type="PANTHER" id="PTHR37916:SF2">
    <property type="entry name" value="CHITIN-BINDING TYPE-4 DOMAIN-CONTAINING PROTEIN"/>
    <property type="match status" value="1"/>
</dbReference>
<reference evidence="3" key="1">
    <citation type="submission" date="2021-02" db="EMBL/GenBank/DDBJ databases">
        <authorList>
            <person name="Nowell W R."/>
        </authorList>
    </citation>
    <scope>NUCLEOTIDE SEQUENCE</scope>
</reference>
<dbReference type="AlphaFoldDB" id="A0A816C1R4"/>
<organism evidence="3 4">
    <name type="scientific">Adineta steineri</name>
    <dbReference type="NCBI Taxonomy" id="433720"/>
    <lineage>
        <taxon>Eukaryota</taxon>
        <taxon>Metazoa</taxon>
        <taxon>Spiralia</taxon>
        <taxon>Gnathifera</taxon>
        <taxon>Rotifera</taxon>
        <taxon>Eurotatoria</taxon>
        <taxon>Bdelloidea</taxon>
        <taxon>Adinetida</taxon>
        <taxon>Adinetidae</taxon>
        <taxon>Adineta</taxon>
    </lineage>
</organism>
<keyword evidence="1" id="KW-0732">Signal</keyword>